<organism evidence="1 2">
    <name type="scientific">Streptomyces minutiscleroticus</name>
    <dbReference type="NCBI Taxonomy" id="68238"/>
    <lineage>
        <taxon>Bacteria</taxon>
        <taxon>Bacillati</taxon>
        <taxon>Actinomycetota</taxon>
        <taxon>Actinomycetes</taxon>
        <taxon>Kitasatosporales</taxon>
        <taxon>Streptomycetaceae</taxon>
        <taxon>Streptomyces</taxon>
    </lineage>
</organism>
<comment type="caution">
    <text evidence="1">The sequence shown here is derived from an EMBL/GenBank/DDBJ whole genome shotgun (WGS) entry which is preliminary data.</text>
</comment>
<gene>
    <name evidence="1" type="ORF">GCM10010358_68070</name>
</gene>
<protein>
    <submittedName>
        <fullName evidence="1">Uncharacterized protein</fullName>
    </submittedName>
</protein>
<dbReference type="RefSeq" id="WP_190194201.1">
    <property type="nucleotide sequence ID" value="NZ_BMVU01000055.1"/>
</dbReference>
<proteinExistence type="predicted"/>
<keyword evidence="2" id="KW-1185">Reference proteome</keyword>
<name>A0A918U7K7_9ACTN</name>
<dbReference type="EMBL" id="BMVU01000055">
    <property type="protein sequence ID" value="GGY05079.1"/>
    <property type="molecule type" value="Genomic_DNA"/>
</dbReference>
<reference evidence="1" key="2">
    <citation type="submission" date="2020-09" db="EMBL/GenBank/DDBJ databases">
        <authorList>
            <person name="Sun Q."/>
            <person name="Ohkuma M."/>
        </authorList>
    </citation>
    <scope>NUCLEOTIDE SEQUENCE</scope>
    <source>
        <strain evidence="1">JCM 4790</strain>
    </source>
</reference>
<reference evidence="1" key="1">
    <citation type="journal article" date="2014" name="Int. J. Syst. Evol. Microbiol.">
        <title>Complete genome sequence of Corynebacterium casei LMG S-19264T (=DSM 44701T), isolated from a smear-ripened cheese.</title>
        <authorList>
            <consortium name="US DOE Joint Genome Institute (JGI-PGF)"/>
            <person name="Walter F."/>
            <person name="Albersmeier A."/>
            <person name="Kalinowski J."/>
            <person name="Ruckert C."/>
        </authorList>
    </citation>
    <scope>NUCLEOTIDE SEQUENCE</scope>
    <source>
        <strain evidence="1">JCM 4790</strain>
    </source>
</reference>
<evidence type="ECO:0000313" key="2">
    <source>
        <dbReference type="Proteomes" id="UP000619244"/>
    </source>
</evidence>
<sequence>MTSELPRPDDVDVVAAASRAETALATLVAALGEGAHQLSLALDRIDGVFLTADVSLKLTPDALYLPEEGGEDEFVKLRMLLVYALEGSTARSAVLIATTLSDLVPRVRGWSARDGWLHPMDPAELKRSQAPCADGPAPLRQFVPAPVLDRYAALLEDNPHG</sequence>
<accession>A0A918U7K7</accession>
<dbReference type="AlphaFoldDB" id="A0A918U7K7"/>
<evidence type="ECO:0000313" key="1">
    <source>
        <dbReference type="EMBL" id="GGY05079.1"/>
    </source>
</evidence>
<dbReference type="Proteomes" id="UP000619244">
    <property type="component" value="Unassembled WGS sequence"/>
</dbReference>